<dbReference type="PRINTS" id="PR00599">
    <property type="entry name" value="MAPEPTIDASE"/>
</dbReference>
<dbReference type="GO" id="GO:0004239">
    <property type="term" value="F:initiator methionyl aminopeptidase activity"/>
    <property type="evidence" value="ECO:0007669"/>
    <property type="project" value="UniProtKB-UniRule"/>
</dbReference>
<evidence type="ECO:0000256" key="3">
    <source>
        <dbReference type="ARBA" id="ARBA00022670"/>
    </source>
</evidence>
<feature type="binding site" evidence="6">
    <location>
        <position position="77"/>
    </location>
    <ligand>
        <name>substrate</name>
    </ligand>
</feature>
<dbReference type="EC" id="3.4.11.18" evidence="6 7"/>
<comment type="function">
    <text evidence="1 6">Removes the N-terminal methionine from nascent proteins. The N-terminal methionine is often cleaved when the second residue in the primary sequence is small and uncharged (Met-Ala-, Cys, Gly, Pro, Ser, Thr, or Val). Requires deformylation of the N(alpha)-formylated initiator methionine before it can be hydrolyzed.</text>
</comment>
<feature type="domain" description="Peptidase M24" evidence="8">
    <location>
        <begin position="11"/>
        <end position="238"/>
    </location>
</feature>
<evidence type="ECO:0000313" key="10">
    <source>
        <dbReference type="Proteomes" id="UP000537126"/>
    </source>
</evidence>
<dbReference type="GO" id="GO:0070006">
    <property type="term" value="F:metalloaminopeptidase activity"/>
    <property type="evidence" value="ECO:0007669"/>
    <property type="project" value="UniProtKB-UniRule"/>
</dbReference>
<comment type="similarity">
    <text evidence="6">Belongs to the peptidase M24A family. Methionine aminopeptidase type 1 subfamily.</text>
</comment>
<dbReference type="InterPro" id="IPR036005">
    <property type="entry name" value="Creatinase/aminopeptidase-like"/>
</dbReference>
<evidence type="ECO:0000256" key="4">
    <source>
        <dbReference type="ARBA" id="ARBA00022723"/>
    </source>
</evidence>
<keyword evidence="5 6" id="KW-0378">Hydrolase</keyword>
<dbReference type="GO" id="GO:0046872">
    <property type="term" value="F:metal ion binding"/>
    <property type="evidence" value="ECO:0007669"/>
    <property type="project" value="UniProtKB-UniRule"/>
</dbReference>
<dbReference type="GO" id="GO:0005829">
    <property type="term" value="C:cytosol"/>
    <property type="evidence" value="ECO:0007669"/>
    <property type="project" value="TreeGrafter"/>
</dbReference>
<feature type="binding site" evidence="6">
    <location>
        <position position="168"/>
    </location>
    <ligand>
        <name>a divalent metal cation</name>
        <dbReference type="ChEBI" id="CHEBI:60240"/>
        <label>2</label>
        <note>catalytic</note>
    </ligand>
</feature>
<name>A0A846MT02_9BACT</name>
<dbReference type="EMBL" id="JAASRN010000003">
    <property type="protein sequence ID" value="NIK74585.1"/>
    <property type="molecule type" value="Genomic_DNA"/>
</dbReference>
<dbReference type="Gene3D" id="3.90.230.10">
    <property type="entry name" value="Creatinase/methionine aminopeptidase superfamily"/>
    <property type="match status" value="1"/>
</dbReference>
<dbReference type="GO" id="GO:0006508">
    <property type="term" value="P:proteolysis"/>
    <property type="evidence" value="ECO:0007669"/>
    <property type="project" value="UniProtKB-KW"/>
</dbReference>
<dbReference type="CDD" id="cd01086">
    <property type="entry name" value="MetAP1"/>
    <property type="match status" value="1"/>
</dbReference>
<feature type="binding site" evidence="6">
    <location>
        <position position="94"/>
    </location>
    <ligand>
        <name>a divalent metal cation</name>
        <dbReference type="ChEBI" id="CHEBI:60240"/>
        <label>1</label>
    </ligand>
</feature>
<dbReference type="PANTHER" id="PTHR43330:SF27">
    <property type="entry name" value="METHIONINE AMINOPEPTIDASE"/>
    <property type="match status" value="1"/>
</dbReference>
<comment type="subunit">
    <text evidence="6">Monomer.</text>
</comment>
<evidence type="ECO:0000256" key="2">
    <source>
        <dbReference type="ARBA" id="ARBA00022438"/>
    </source>
</evidence>
<keyword evidence="3 6" id="KW-0645">Protease</keyword>
<gene>
    <name evidence="6" type="primary">map</name>
    <name evidence="9" type="ORF">FHS56_002110</name>
</gene>
<keyword evidence="10" id="KW-1185">Reference proteome</keyword>
<comment type="catalytic activity">
    <reaction evidence="6 7">
        <text>Release of N-terminal amino acids, preferentially methionine, from peptides and arylamides.</text>
        <dbReference type="EC" id="3.4.11.18"/>
    </reaction>
</comment>
<organism evidence="9 10">
    <name type="scientific">Thermonema lapsum</name>
    <dbReference type="NCBI Taxonomy" id="28195"/>
    <lineage>
        <taxon>Bacteria</taxon>
        <taxon>Pseudomonadati</taxon>
        <taxon>Bacteroidota</taxon>
        <taxon>Cytophagia</taxon>
        <taxon>Cytophagales</taxon>
        <taxon>Thermonemataceae</taxon>
        <taxon>Thermonema</taxon>
    </lineage>
</organism>
<evidence type="ECO:0000313" key="9">
    <source>
        <dbReference type="EMBL" id="NIK74585.1"/>
    </source>
</evidence>
<evidence type="ECO:0000256" key="1">
    <source>
        <dbReference type="ARBA" id="ARBA00002521"/>
    </source>
</evidence>
<comment type="caution">
    <text evidence="9">The sequence shown here is derived from an EMBL/GenBank/DDBJ whole genome shotgun (WGS) entry which is preliminary data.</text>
</comment>
<sequence>MIYLKTEEEIELMRQSAQILAKAHAEVAKHVKAGVTTAQLDAIAEAFIRDHGAIPSFKNYSGFPASLCISVNEQVVHGIPGNYTLKDGDIVSIDCGVFKNGFHSDSAYTYAVGEVSQEVKRLLQVTKEALYKGIEQAVEGNRMGDIGFAIQHYVQAHGFSVVRQLVGHGIGRSLHEEPEVPNYGKRGKGIKLKEGMVLAIEPMVNMGKHHIVEEGDGWTIRTADRLFSAHYEHTVVVRKGKAEPLTTFEYIEQIINQNHGETTIH</sequence>
<comment type="cofactor">
    <cofactor evidence="6">
        <name>Co(2+)</name>
        <dbReference type="ChEBI" id="CHEBI:48828"/>
    </cofactor>
    <cofactor evidence="6">
        <name>Zn(2+)</name>
        <dbReference type="ChEBI" id="CHEBI:29105"/>
    </cofactor>
    <cofactor evidence="6">
        <name>Mn(2+)</name>
        <dbReference type="ChEBI" id="CHEBI:29035"/>
    </cofactor>
    <cofactor evidence="6">
        <name>Fe(2+)</name>
        <dbReference type="ChEBI" id="CHEBI:29033"/>
    </cofactor>
    <text evidence="6">Binds 2 divalent metal cations per subunit. Has a high-affinity and a low affinity metal-binding site. The true nature of the physiological cofactor is under debate. The enzyme is active with cobalt, zinc, manganese or divalent iron ions. Most likely, methionine aminopeptidases function as mononuclear Fe(2+)-metalloproteases under physiological conditions, and the catalytically relevant metal-binding site has been assigned to the histidine-containing high-affinity site.</text>
</comment>
<feature type="binding site" evidence="6">
    <location>
        <position position="201"/>
    </location>
    <ligand>
        <name>a divalent metal cation</name>
        <dbReference type="ChEBI" id="CHEBI:60240"/>
        <label>2</label>
        <note>catalytic</note>
    </ligand>
</feature>
<dbReference type="PANTHER" id="PTHR43330">
    <property type="entry name" value="METHIONINE AMINOPEPTIDASE"/>
    <property type="match status" value="1"/>
</dbReference>
<dbReference type="Pfam" id="PF00557">
    <property type="entry name" value="Peptidase_M24"/>
    <property type="match status" value="1"/>
</dbReference>
<proteinExistence type="inferred from homology"/>
<feature type="binding site" evidence="6">
    <location>
        <position position="105"/>
    </location>
    <ligand>
        <name>a divalent metal cation</name>
        <dbReference type="ChEBI" id="CHEBI:60240"/>
        <label>1</label>
    </ligand>
</feature>
<dbReference type="InterPro" id="IPR000994">
    <property type="entry name" value="Pept_M24"/>
</dbReference>
<protein>
    <recommendedName>
        <fullName evidence="6 7">Methionine aminopeptidase</fullName>
        <shortName evidence="6">MAP</shortName>
        <shortName evidence="6">MetAP</shortName>
        <ecNumber evidence="6 7">3.4.11.18</ecNumber>
    </recommendedName>
    <alternativeName>
        <fullName evidence="6">Peptidase M</fullName>
    </alternativeName>
</protein>
<feature type="binding site" evidence="6">
    <location>
        <position position="175"/>
    </location>
    <ligand>
        <name>substrate</name>
    </ligand>
</feature>
<keyword evidence="4 6" id="KW-0479">Metal-binding</keyword>
<dbReference type="HAMAP" id="MF_01974">
    <property type="entry name" value="MetAP_1"/>
    <property type="match status" value="1"/>
</dbReference>
<feature type="binding site" evidence="6">
    <location>
        <position position="232"/>
    </location>
    <ligand>
        <name>a divalent metal cation</name>
        <dbReference type="ChEBI" id="CHEBI:60240"/>
        <label>1</label>
    </ligand>
</feature>
<dbReference type="NCBIfam" id="TIGR00500">
    <property type="entry name" value="met_pdase_I"/>
    <property type="match status" value="1"/>
</dbReference>
<feature type="binding site" evidence="6">
    <location>
        <position position="105"/>
    </location>
    <ligand>
        <name>a divalent metal cation</name>
        <dbReference type="ChEBI" id="CHEBI:60240"/>
        <label>2</label>
        <note>catalytic</note>
    </ligand>
</feature>
<dbReference type="RefSeq" id="WP_166920491.1">
    <property type="nucleotide sequence ID" value="NZ_JAASRN010000003.1"/>
</dbReference>
<dbReference type="AlphaFoldDB" id="A0A846MT02"/>
<accession>A0A846MT02</accession>
<feature type="binding site" evidence="6">
    <location>
        <position position="232"/>
    </location>
    <ligand>
        <name>a divalent metal cation</name>
        <dbReference type="ChEBI" id="CHEBI:60240"/>
        <label>2</label>
        <note>catalytic</note>
    </ligand>
</feature>
<dbReference type="InterPro" id="IPR002467">
    <property type="entry name" value="Pept_M24A_MAP1"/>
</dbReference>
<evidence type="ECO:0000259" key="8">
    <source>
        <dbReference type="Pfam" id="PF00557"/>
    </source>
</evidence>
<keyword evidence="2 6" id="KW-0031">Aminopeptidase</keyword>
<evidence type="ECO:0000256" key="6">
    <source>
        <dbReference type="HAMAP-Rule" id="MF_01974"/>
    </source>
</evidence>
<reference evidence="9 10" key="1">
    <citation type="submission" date="2020-03" db="EMBL/GenBank/DDBJ databases">
        <title>Genomic Encyclopedia of Type Strains, Phase IV (KMG-IV): sequencing the most valuable type-strain genomes for metagenomic binning, comparative biology and taxonomic classification.</title>
        <authorList>
            <person name="Goeker M."/>
        </authorList>
    </citation>
    <scope>NUCLEOTIDE SEQUENCE [LARGE SCALE GENOMIC DNA]</scope>
    <source>
        <strain evidence="9 10">DSM 5718</strain>
    </source>
</reference>
<evidence type="ECO:0000256" key="5">
    <source>
        <dbReference type="ARBA" id="ARBA00022801"/>
    </source>
</evidence>
<dbReference type="SUPFAM" id="SSF55920">
    <property type="entry name" value="Creatinase/aminopeptidase"/>
    <property type="match status" value="1"/>
</dbReference>
<evidence type="ECO:0000256" key="7">
    <source>
        <dbReference type="RuleBase" id="RU003653"/>
    </source>
</evidence>
<dbReference type="InterPro" id="IPR001714">
    <property type="entry name" value="Pept_M24_MAP"/>
</dbReference>
<dbReference type="Proteomes" id="UP000537126">
    <property type="component" value="Unassembled WGS sequence"/>
</dbReference>